<dbReference type="Gene3D" id="1.20.1560.10">
    <property type="entry name" value="ABC transporter type 1, transmembrane domain"/>
    <property type="match status" value="1"/>
</dbReference>
<keyword evidence="6 13" id="KW-0067">ATP-binding</keyword>
<dbReference type="SMART" id="SM00382">
    <property type="entry name" value="AAA"/>
    <property type="match status" value="1"/>
</dbReference>
<keyword evidence="8 10" id="KW-0472">Membrane</keyword>
<keyword evidence="5" id="KW-0547">Nucleotide-binding</keyword>
<comment type="similarity">
    <text evidence="9">Belongs to the ABC transporter superfamily. Lipid exporter (TC 3.A.1.106) family.</text>
</comment>
<dbReference type="InterPro" id="IPR003593">
    <property type="entry name" value="AAA+_ATPase"/>
</dbReference>
<dbReference type="InterPro" id="IPR036640">
    <property type="entry name" value="ABC1_TM_sf"/>
</dbReference>
<keyword evidence="3" id="KW-1003">Cell membrane</keyword>
<feature type="transmembrane region" description="Helical" evidence="10">
    <location>
        <begin position="218"/>
        <end position="237"/>
    </location>
</feature>
<dbReference type="Pfam" id="PF00664">
    <property type="entry name" value="ABC_membrane"/>
    <property type="match status" value="1"/>
</dbReference>
<dbReference type="AlphaFoldDB" id="A0A810L5V5"/>
<dbReference type="SUPFAM" id="SSF90123">
    <property type="entry name" value="ABC transporter transmembrane region"/>
    <property type="match status" value="1"/>
</dbReference>
<proteinExistence type="inferred from homology"/>
<name>A0A810L5V5_9ACTN</name>
<dbReference type="EMBL" id="AP023354">
    <property type="protein sequence ID" value="BCJ30884.1"/>
    <property type="molecule type" value="Genomic_DNA"/>
</dbReference>
<dbReference type="InterPro" id="IPR017871">
    <property type="entry name" value="ABC_transporter-like_CS"/>
</dbReference>
<dbReference type="Pfam" id="PF00005">
    <property type="entry name" value="ABC_tran"/>
    <property type="match status" value="1"/>
</dbReference>
<dbReference type="GO" id="GO:0140359">
    <property type="term" value="F:ABC-type transporter activity"/>
    <property type="evidence" value="ECO:0007669"/>
    <property type="project" value="InterPro"/>
</dbReference>
<evidence type="ECO:0000256" key="6">
    <source>
        <dbReference type="ARBA" id="ARBA00022840"/>
    </source>
</evidence>
<dbReference type="InterPro" id="IPR027417">
    <property type="entry name" value="P-loop_NTPase"/>
</dbReference>
<dbReference type="GO" id="GO:0005524">
    <property type="term" value="F:ATP binding"/>
    <property type="evidence" value="ECO:0007669"/>
    <property type="project" value="UniProtKB-KW"/>
</dbReference>
<evidence type="ECO:0000313" key="14">
    <source>
        <dbReference type="Proteomes" id="UP000680750"/>
    </source>
</evidence>
<accession>A0A810L5V5</accession>
<dbReference type="GO" id="GO:0005886">
    <property type="term" value="C:plasma membrane"/>
    <property type="evidence" value="ECO:0007669"/>
    <property type="project" value="UniProtKB-SubCell"/>
</dbReference>
<keyword evidence="14" id="KW-1185">Reference proteome</keyword>
<dbReference type="InterPro" id="IPR039421">
    <property type="entry name" value="Type_1_exporter"/>
</dbReference>
<feature type="transmembrane region" description="Helical" evidence="10">
    <location>
        <begin position="306"/>
        <end position="324"/>
    </location>
</feature>
<feature type="transmembrane region" description="Helical" evidence="10">
    <location>
        <begin position="77"/>
        <end position="100"/>
    </location>
</feature>
<feature type="domain" description="ABC transporter" evidence="11">
    <location>
        <begin position="367"/>
        <end position="602"/>
    </location>
</feature>
<evidence type="ECO:0000256" key="5">
    <source>
        <dbReference type="ARBA" id="ARBA00022741"/>
    </source>
</evidence>
<sequence length="609" mass="64332">MSTDVRVEVAPHRRAAATPDGTLATLRRGLSLSPELRAGLPGTLALALASTLGKVAVPIAVQQGLDHGIRADGGPNLGYVGVVGALTVALLVLAVGSAYLMNYRLYRSTETALSGLRIRTFGHVHALSVLHQQDERRGALVSRVTSDIDQISRFLQFSGVSLVVNAGQVVVATVVMVVYSWPLTVAVLVVFVPLALVMPRLQRWQQTAYRAVRERVGVLYAAVAESVVGAPVIRAYGVSGRTAGRLSGAIERYRSAQYGAQRRSVVMSALSEGASGLTNTLVVVGGVVLGAGLAHRLGAGFSVGELTAFVFLAGLFVQPIQMFTETLTEAQNAVAGWRRVLDILDAEPEVVDPGQQARPLPAGPLAVRFADVGYAYPGGGPEALSDVDVTITPGTAVAVVGETGSGKTTFAKLLTRLMDPTRGRLLLSGVALDRVGFADLRRRVVMVPQDGFLFDTTVARNATFVRPDLSAAQLTAAFAELGLADWLAGLPAGLDTPVGERGEHLSVGERQLVALVRAYVADPDLLILDEATSAVDPATEVRLQRALDAVTRGRTTVTIAHRLSTAEAADEVLVFDAGRIVQRGPHEQLVAVPGSVYARLHASWLEQTR</sequence>
<dbReference type="InterPro" id="IPR011527">
    <property type="entry name" value="ABC1_TM_dom"/>
</dbReference>
<evidence type="ECO:0000256" key="3">
    <source>
        <dbReference type="ARBA" id="ARBA00022475"/>
    </source>
</evidence>
<evidence type="ECO:0000259" key="12">
    <source>
        <dbReference type="PROSITE" id="PS50929"/>
    </source>
</evidence>
<dbReference type="GO" id="GO:0034040">
    <property type="term" value="F:ATPase-coupled lipid transmembrane transporter activity"/>
    <property type="evidence" value="ECO:0007669"/>
    <property type="project" value="TreeGrafter"/>
</dbReference>
<gene>
    <name evidence="13" type="ORF">Asera_49920</name>
</gene>
<dbReference type="PANTHER" id="PTHR24221:SF654">
    <property type="entry name" value="ATP-BINDING CASSETTE SUB-FAMILY B MEMBER 6"/>
    <property type="match status" value="1"/>
</dbReference>
<dbReference type="KEGG" id="aser:Asera_49920"/>
<dbReference type="Gene3D" id="3.40.50.300">
    <property type="entry name" value="P-loop containing nucleotide triphosphate hydrolases"/>
    <property type="match status" value="1"/>
</dbReference>
<evidence type="ECO:0000256" key="8">
    <source>
        <dbReference type="ARBA" id="ARBA00023136"/>
    </source>
</evidence>
<keyword evidence="7 10" id="KW-1133">Transmembrane helix</keyword>
<evidence type="ECO:0000256" key="7">
    <source>
        <dbReference type="ARBA" id="ARBA00022989"/>
    </source>
</evidence>
<dbReference type="PANTHER" id="PTHR24221">
    <property type="entry name" value="ATP-BINDING CASSETTE SUB-FAMILY B"/>
    <property type="match status" value="1"/>
</dbReference>
<dbReference type="PROSITE" id="PS00211">
    <property type="entry name" value="ABC_TRANSPORTER_1"/>
    <property type="match status" value="1"/>
</dbReference>
<feature type="transmembrane region" description="Helical" evidence="10">
    <location>
        <begin position="276"/>
        <end position="294"/>
    </location>
</feature>
<dbReference type="RefSeq" id="WP_051802239.1">
    <property type="nucleotide sequence ID" value="NZ_AP023354.1"/>
</dbReference>
<feature type="transmembrane region" description="Helical" evidence="10">
    <location>
        <begin position="181"/>
        <end position="198"/>
    </location>
</feature>
<evidence type="ECO:0000256" key="2">
    <source>
        <dbReference type="ARBA" id="ARBA00022448"/>
    </source>
</evidence>
<organism evidence="13 14">
    <name type="scientific">Actinocatenispora sera</name>
    <dbReference type="NCBI Taxonomy" id="390989"/>
    <lineage>
        <taxon>Bacteria</taxon>
        <taxon>Bacillati</taxon>
        <taxon>Actinomycetota</taxon>
        <taxon>Actinomycetes</taxon>
        <taxon>Micromonosporales</taxon>
        <taxon>Micromonosporaceae</taxon>
        <taxon>Actinocatenispora</taxon>
    </lineage>
</organism>
<evidence type="ECO:0000256" key="9">
    <source>
        <dbReference type="ARBA" id="ARBA00061644"/>
    </source>
</evidence>
<keyword evidence="4 10" id="KW-0812">Transmembrane</keyword>
<feature type="domain" description="ABC transmembrane type-1" evidence="12">
    <location>
        <begin position="44"/>
        <end position="332"/>
    </location>
</feature>
<evidence type="ECO:0000256" key="1">
    <source>
        <dbReference type="ARBA" id="ARBA00004651"/>
    </source>
</evidence>
<dbReference type="PROSITE" id="PS50893">
    <property type="entry name" value="ABC_TRANSPORTER_2"/>
    <property type="match status" value="1"/>
</dbReference>
<evidence type="ECO:0000256" key="4">
    <source>
        <dbReference type="ARBA" id="ARBA00022692"/>
    </source>
</evidence>
<dbReference type="Proteomes" id="UP000680750">
    <property type="component" value="Chromosome"/>
</dbReference>
<dbReference type="FunFam" id="3.40.50.300:FF:000299">
    <property type="entry name" value="ABC transporter ATP-binding protein/permease"/>
    <property type="match status" value="1"/>
</dbReference>
<evidence type="ECO:0000313" key="13">
    <source>
        <dbReference type="EMBL" id="BCJ30884.1"/>
    </source>
</evidence>
<reference evidence="13" key="1">
    <citation type="submission" date="2020-08" db="EMBL/GenBank/DDBJ databases">
        <title>Whole genome shotgun sequence of Actinocatenispora sera NBRC 101916.</title>
        <authorList>
            <person name="Komaki H."/>
            <person name="Tamura T."/>
        </authorList>
    </citation>
    <scope>NUCLEOTIDE SEQUENCE</scope>
    <source>
        <strain evidence="13">NBRC 101916</strain>
    </source>
</reference>
<comment type="subcellular location">
    <subcellularLocation>
        <location evidence="1">Cell membrane</location>
        <topology evidence="1">Multi-pass membrane protein</topology>
    </subcellularLocation>
</comment>
<dbReference type="PROSITE" id="PS50929">
    <property type="entry name" value="ABC_TM1F"/>
    <property type="match status" value="1"/>
</dbReference>
<dbReference type="InterPro" id="IPR003439">
    <property type="entry name" value="ABC_transporter-like_ATP-bd"/>
</dbReference>
<evidence type="ECO:0000259" key="11">
    <source>
        <dbReference type="PROSITE" id="PS50893"/>
    </source>
</evidence>
<protein>
    <submittedName>
        <fullName evidence="13">Multidrug ABC transporter ATP-binding protein</fullName>
    </submittedName>
</protein>
<dbReference type="SUPFAM" id="SSF52540">
    <property type="entry name" value="P-loop containing nucleoside triphosphate hydrolases"/>
    <property type="match status" value="1"/>
</dbReference>
<keyword evidence="2" id="KW-0813">Transport</keyword>
<dbReference type="OrthoDB" id="9806127at2"/>
<evidence type="ECO:0000256" key="10">
    <source>
        <dbReference type="SAM" id="Phobius"/>
    </source>
</evidence>
<dbReference type="GO" id="GO:0016887">
    <property type="term" value="F:ATP hydrolysis activity"/>
    <property type="evidence" value="ECO:0007669"/>
    <property type="project" value="InterPro"/>
</dbReference>